<dbReference type="HOGENOM" id="CLU_048271_1_1_11"/>
<evidence type="ECO:0000313" key="5">
    <source>
        <dbReference type="Proteomes" id="UP000000582"/>
    </source>
</evidence>
<organism evidence="4 5">
    <name type="scientific">Corynebacterium glutamicum (strain ATCC 13032 / DSM 20300 / JCM 1318 / BCRC 11384 / CCUG 27702 / LMG 3730 / NBRC 12168 / NCIMB 10025 / NRRL B-2784 / 534)</name>
    <dbReference type="NCBI Taxonomy" id="196627"/>
    <lineage>
        <taxon>Bacteria</taxon>
        <taxon>Bacillati</taxon>
        <taxon>Actinomycetota</taxon>
        <taxon>Actinomycetes</taxon>
        <taxon>Mycobacteriales</taxon>
        <taxon>Corynebacteriaceae</taxon>
        <taxon>Corynebacterium</taxon>
    </lineage>
</organism>
<feature type="short sequence motif" description="DGA/G" evidence="2">
    <location>
        <begin position="189"/>
        <end position="191"/>
    </location>
</feature>
<feature type="domain" description="PNPLA" evidence="3">
    <location>
        <begin position="31"/>
        <end position="204"/>
    </location>
</feature>
<evidence type="ECO:0000256" key="1">
    <source>
        <dbReference type="ARBA" id="ARBA00023098"/>
    </source>
</evidence>
<name>Q8NRA9_CORGL</name>
<dbReference type="InterPro" id="IPR037483">
    <property type="entry name" value="YjjU-like"/>
</dbReference>
<feature type="active site" description="Nucleophile" evidence="2">
    <location>
        <position position="64"/>
    </location>
</feature>
<dbReference type="OrthoDB" id="9802424at2"/>
<keyword evidence="2 4" id="KW-0378">Hydrolase</keyword>
<keyword evidence="2" id="KW-0442">Lipid degradation</keyword>
<feature type="active site" description="Proton acceptor" evidence="2">
    <location>
        <position position="189"/>
    </location>
</feature>
<protein>
    <submittedName>
        <fullName evidence="4">Predicted esterase of the alpha-beta hydrolase superfamily</fullName>
    </submittedName>
</protein>
<dbReference type="Proteomes" id="UP000000582">
    <property type="component" value="Chromosome"/>
</dbReference>
<dbReference type="PATRIC" id="fig|196627.13.peg.1122"/>
<dbReference type="CDD" id="cd07208">
    <property type="entry name" value="Pat_hypo_Ecoli_yjju_like"/>
    <property type="match status" value="1"/>
</dbReference>
<dbReference type="Pfam" id="PF19890">
    <property type="entry name" value="DUF6363"/>
    <property type="match status" value="1"/>
</dbReference>
<accession>Q8NRA9</accession>
<keyword evidence="5" id="KW-1185">Reference proteome</keyword>
<dbReference type="SUPFAM" id="SSF52151">
    <property type="entry name" value="FabD/lysophospholipase-like"/>
    <property type="match status" value="1"/>
</dbReference>
<dbReference type="InterPro" id="IPR002641">
    <property type="entry name" value="PNPLA_dom"/>
</dbReference>
<proteinExistence type="predicted"/>
<dbReference type="Gene3D" id="3.40.1090.10">
    <property type="entry name" value="Cytosolic phospholipase A2 catalytic domain"/>
    <property type="match status" value="2"/>
</dbReference>
<dbReference type="InterPro" id="IPR045943">
    <property type="entry name" value="DUF6363"/>
</dbReference>
<dbReference type="PROSITE" id="PS51635">
    <property type="entry name" value="PNPLA"/>
    <property type="match status" value="1"/>
</dbReference>
<evidence type="ECO:0000259" key="3">
    <source>
        <dbReference type="PROSITE" id="PS51635"/>
    </source>
</evidence>
<dbReference type="Pfam" id="PF01734">
    <property type="entry name" value="Patatin"/>
    <property type="match status" value="1"/>
</dbReference>
<dbReference type="KEGG" id="cgl:Cgl1143"/>
<keyword evidence="1 2" id="KW-0443">Lipid metabolism</keyword>
<dbReference type="STRING" id="196627.cg1294"/>
<sequence length="315" mass="35258">MRCGGPARHRLRTTLEHMPQIPAQNFDDVALIIEGGGTRNSYTAAVIDQLIANNIHFGWVGGVSAGASHTVNYLSADRFRTVSSFVEFAADRRYSGIQPLVRGRGYFNAVDIYETSTQPDQEFPFDFDTFSADPTPFQLSAVRADTGETVFWGREDTPDLSALMKRVRASSTMPGFMPITYIDGHPYVDGAVGETGGLMLQPAIDAGFTRFFVIASRPRDYWRKEIGRPGFIKAALRRFPTIADLTIARPALYNSVKQQILDLEKQGSAYVFFADNMNIQNTEINLKKLRASFDAGMQQTRKDWPEIMSFLNQTR</sequence>
<dbReference type="BioCyc" id="CORYNE:G18NG-10715-MONOMER"/>
<feature type="short sequence motif" description="GXSXG" evidence="2">
    <location>
        <begin position="62"/>
        <end position="66"/>
    </location>
</feature>
<dbReference type="EMBL" id="BA000036">
    <property type="protein sequence ID" value="BAB98536.1"/>
    <property type="molecule type" value="Genomic_DNA"/>
</dbReference>
<dbReference type="AlphaFoldDB" id="Q8NRA9"/>
<dbReference type="InterPro" id="IPR016035">
    <property type="entry name" value="Acyl_Trfase/lysoPLipase"/>
</dbReference>
<comment type="caution">
    <text evidence="2">Lacks conserved residue(s) required for the propagation of feature annotation.</text>
</comment>
<dbReference type="eggNOG" id="COG4667">
    <property type="taxonomic scope" value="Bacteria"/>
</dbReference>
<evidence type="ECO:0000256" key="2">
    <source>
        <dbReference type="PROSITE-ProRule" id="PRU01161"/>
    </source>
</evidence>
<reference evidence="5" key="1">
    <citation type="journal article" date="2003" name="Appl. Microbiol. Biotechnol.">
        <title>The Corynebacterium glutamicum genome: features and impacts on biotechnological processes.</title>
        <authorList>
            <person name="Ikeda M."/>
            <person name="Nakagawa S."/>
        </authorList>
    </citation>
    <scope>NUCLEOTIDE SEQUENCE [LARGE SCALE GENOMIC DNA]</scope>
    <source>
        <strain evidence="5">ATCC 13032 / DSM 20300 / BCRC 11384 / JCM 1318 / LMG 3730 / NCIMB 10025</strain>
    </source>
</reference>
<dbReference type="GO" id="GO:0016787">
    <property type="term" value="F:hydrolase activity"/>
    <property type="evidence" value="ECO:0007669"/>
    <property type="project" value="UniProtKB-UniRule"/>
</dbReference>
<gene>
    <name evidence="4" type="ordered locus">Cgl1143</name>
</gene>
<evidence type="ECO:0000313" key="4">
    <source>
        <dbReference type="EMBL" id="BAB98536.1"/>
    </source>
</evidence>
<dbReference type="GO" id="GO:0016042">
    <property type="term" value="P:lipid catabolic process"/>
    <property type="evidence" value="ECO:0007669"/>
    <property type="project" value="UniProtKB-UniRule"/>
</dbReference>